<protein>
    <submittedName>
        <fullName evidence="2">Uncharacterized protein</fullName>
    </submittedName>
</protein>
<feature type="signal peptide" evidence="1">
    <location>
        <begin position="1"/>
        <end position="20"/>
    </location>
</feature>
<reference evidence="2" key="2">
    <citation type="journal article" date="2023" name="IMA Fungus">
        <title>Comparative genomic study of the Penicillium genus elucidates a diverse pangenome and 15 lateral gene transfer events.</title>
        <authorList>
            <person name="Petersen C."/>
            <person name="Sorensen T."/>
            <person name="Nielsen M.R."/>
            <person name="Sondergaard T.E."/>
            <person name="Sorensen J.L."/>
            <person name="Fitzpatrick D.A."/>
            <person name="Frisvad J.C."/>
            <person name="Nielsen K.L."/>
        </authorList>
    </citation>
    <scope>NUCLEOTIDE SEQUENCE</scope>
    <source>
        <strain evidence="2">IBT 17660</strain>
    </source>
</reference>
<feature type="chain" id="PRO_5040737028" evidence="1">
    <location>
        <begin position="21"/>
        <end position="176"/>
    </location>
</feature>
<keyword evidence="3" id="KW-1185">Reference proteome</keyword>
<proteinExistence type="predicted"/>
<name>A0A9W9X218_9EURO</name>
<dbReference type="Proteomes" id="UP001147760">
    <property type="component" value="Unassembled WGS sequence"/>
</dbReference>
<accession>A0A9W9X218</accession>
<organism evidence="2 3">
    <name type="scientific">Penicillium desertorum</name>
    <dbReference type="NCBI Taxonomy" id="1303715"/>
    <lineage>
        <taxon>Eukaryota</taxon>
        <taxon>Fungi</taxon>
        <taxon>Dikarya</taxon>
        <taxon>Ascomycota</taxon>
        <taxon>Pezizomycotina</taxon>
        <taxon>Eurotiomycetes</taxon>
        <taxon>Eurotiomycetidae</taxon>
        <taxon>Eurotiales</taxon>
        <taxon>Aspergillaceae</taxon>
        <taxon>Penicillium</taxon>
    </lineage>
</organism>
<keyword evidence="1" id="KW-0732">Signal</keyword>
<dbReference type="OrthoDB" id="4361759at2759"/>
<evidence type="ECO:0000256" key="1">
    <source>
        <dbReference type="SAM" id="SignalP"/>
    </source>
</evidence>
<evidence type="ECO:0000313" key="3">
    <source>
        <dbReference type="Proteomes" id="UP001147760"/>
    </source>
</evidence>
<sequence>MVRSYLLIGFMTALCQPAYGVVFRDKIKQVVGGNSLPLLHDVEDATSVRFGNPPNLAAQVWKFDTAGFSPDEAVITPSDSHKTLLCEEGSKCKLDPEGTKQPYLVTRVNETRPIFTFQDTLSKLYVSRTSDLYLELTSLTSDSIYFELEAVHGFNANPKPGCIMQISAMQDLNFDA</sequence>
<dbReference type="EMBL" id="JAPWDO010000003">
    <property type="protein sequence ID" value="KAJ5480627.1"/>
    <property type="molecule type" value="Genomic_DNA"/>
</dbReference>
<reference evidence="2" key="1">
    <citation type="submission" date="2022-12" db="EMBL/GenBank/DDBJ databases">
        <authorList>
            <person name="Petersen C."/>
        </authorList>
    </citation>
    <scope>NUCLEOTIDE SEQUENCE</scope>
    <source>
        <strain evidence="2">IBT 17660</strain>
    </source>
</reference>
<dbReference type="AlphaFoldDB" id="A0A9W9X218"/>
<comment type="caution">
    <text evidence="2">The sequence shown here is derived from an EMBL/GenBank/DDBJ whole genome shotgun (WGS) entry which is preliminary data.</text>
</comment>
<gene>
    <name evidence="2" type="ORF">N7530_006136</name>
</gene>
<evidence type="ECO:0000313" key="2">
    <source>
        <dbReference type="EMBL" id="KAJ5480627.1"/>
    </source>
</evidence>